<keyword evidence="4 6" id="KW-0472">Membrane</keyword>
<feature type="transmembrane region" description="Helical" evidence="6">
    <location>
        <begin position="206"/>
        <end position="224"/>
    </location>
</feature>
<comment type="subcellular location">
    <subcellularLocation>
        <location evidence="1">Membrane</location>
        <topology evidence="1">Multi-pass membrane protein</topology>
    </subcellularLocation>
</comment>
<feature type="transmembrane region" description="Helical" evidence="6">
    <location>
        <begin position="373"/>
        <end position="393"/>
    </location>
</feature>
<dbReference type="SUPFAM" id="SSF103473">
    <property type="entry name" value="MFS general substrate transporter"/>
    <property type="match status" value="1"/>
</dbReference>
<evidence type="ECO:0000256" key="4">
    <source>
        <dbReference type="ARBA" id="ARBA00023136"/>
    </source>
</evidence>
<dbReference type="EMBL" id="VXIS01000086">
    <property type="protein sequence ID" value="KAA8906721.1"/>
    <property type="molecule type" value="Genomic_DNA"/>
</dbReference>
<dbReference type="GO" id="GO:0046943">
    <property type="term" value="F:carboxylic acid transmembrane transporter activity"/>
    <property type="evidence" value="ECO:0007669"/>
    <property type="project" value="TreeGrafter"/>
</dbReference>
<dbReference type="Proteomes" id="UP000326924">
    <property type="component" value="Unassembled WGS sequence"/>
</dbReference>
<keyword evidence="3 6" id="KW-1133">Transmembrane helix</keyword>
<accession>A0A5J5EXT8</accession>
<dbReference type="InterPro" id="IPR020846">
    <property type="entry name" value="MFS_dom"/>
</dbReference>
<dbReference type="InParanoid" id="A0A5J5EXT8"/>
<feature type="transmembrane region" description="Helical" evidence="6">
    <location>
        <begin position="150"/>
        <end position="169"/>
    </location>
</feature>
<evidence type="ECO:0000313" key="9">
    <source>
        <dbReference type="Proteomes" id="UP000326924"/>
    </source>
</evidence>
<evidence type="ECO:0000256" key="1">
    <source>
        <dbReference type="ARBA" id="ARBA00004141"/>
    </source>
</evidence>
<keyword evidence="2 6" id="KW-0812">Transmembrane</keyword>
<sequence>MDGYDFHSVSLSVSRLAVYYGQGKAEREHISLSITLTLLFRSVGAIIFGLAGDLYGRKWPMVINLMVIAVLQLATAFCETFQSFLGVRALFGIGMGGIWGLSASMALENMPMEARGLFSGILQQGYALGYLIAAGINMGVVPNSKHSFKMLYYIGAGLTFAVALARCCFPESKQFIEAKRNGGDEISGKMKVRLFMNDARKILREYWKRCIYAVILMALFNYMSHTSQDMYPTYMQQTKGFSAMASSKATMIAKTGAVVGGTFCGYYSQFFGRRATIMIACALGAALIPLWVLPNTFASLVTGAFLLQFMVQGAWGVVPIHLNELSPPQFRSSFPGICYQLGNMISAPAAQISATISESLEIHVRGEVRPDYAITQAIMMSVIFSLLLVWTACGQEQRGSHFELAKTAGEAEGKERELEDGDKHGVEAVEMAQR</sequence>
<dbReference type="CDD" id="cd17316">
    <property type="entry name" value="MFS_SV2_like"/>
    <property type="match status" value="1"/>
</dbReference>
<dbReference type="GO" id="GO:0005886">
    <property type="term" value="C:plasma membrane"/>
    <property type="evidence" value="ECO:0007669"/>
    <property type="project" value="TreeGrafter"/>
</dbReference>
<dbReference type="PANTHER" id="PTHR23508">
    <property type="entry name" value="CARBOXYLIC ACID TRANSPORTER PROTEIN HOMOLOG"/>
    <property type="match status" value="1"/>
</dbReference>
<keyword evidence="9" id="KW-1185">Reference proteome</keyword>
<evidence type="ECO:0000313" key="8">
    <source>
        <dbReference type="EMBL" id="KAA8906721.1"/>
    </source>
</evidence>
<name>A0A5J5EXT8_9PEZI</name>
<comment type="caution">
    <text evidence="8">The sequence shown here is derived from an EMBL/GenBank/DDBJ whole genome shotgun (WGS) entry which is preliminary data.</text>
</comment>
<gene>
    <name evidence="8" type="ORF">FN846DRAFT_778073</name>
</gene>
<dbReference type="Gene3D" id="1.20.1250.20">
    <property type="entry name" value="MFS general substrate transporter like domains"/>
    <property type="match status" value="2"/>
</dbReference>
<dbReference type="AlphaFoldDB" id="A0A5J5EXT8"/>
<dbReference type="PANTHER" id="PTHR23508:SF9">
    <property type="entry name" value="CARBOXYLIC ACID TRANSPORT PROTEIN (AFU_ORTHOLOGUE AFUA_2G09450)"/>
    <property type="match status" value="1"/>
</dbReference>
<feature type="region of interest" description="Disordered" evidence="5">
    <location>
        <begin position="407"/>
        <end position="434"/>
    </location>
</feature>
<dbReference type="PROSITE" id="PS50850">
    <property type="entry name" value="MFS"/>
    <property type="match status" value="1"/>
</dbReference>
<evidence type="ECO:0000256" key="5">
    <source>
        <dbReference type="SAM" id="MobiDB-lite"/>
    </source>
</evidence>
<feature type="transmembrane region" description="Helical" evidence="6">
    <location>
        <begin position="30"/>
        <end position="52"/>
    </location>
</feature>
<organism evidence="8 9">
    <name type="scientific">Sphaerosporella brunnea</name>
    <dbReference type="NCBI Taxonomy" id="1250544"/>
    <lineage>
        <taxon>Eukaryota</taxon>
        <taxon>Fungi</taxon>
        <taxon>Dikarya</taxon>
        <taxon>Ascomycota</taxon>
        <taxon>Pezizomycotina</taxon>
        <taxon>Pezizomycetes</taxon>
        <taxon>Pezizales</taxon>
        <taxon>Pyronemataceae</taxon>
        <taxon>Sphaerosporella</taxon>
    </lineage>
</organism>
<dbReference type="OrthoDB" id="5296287at2759"/>
<reference evidence="8 9" key="1">
    <citation type="submission" date="2019-09" db="EMBL/GenBank/DDBJ databases">
        <title>Draft genome of the ectomycorrhizal ascomycete Sphaerosporella brunnea.</title>
        <authorList>
            <consortium name="DOE Joint Genome Institute"/>
            <person name="Benucci G.M."/>
            <person name="Marozzi G."/>
            <person name="Antonielli L."/>
            <person name="Sanchez S."/>
            <person name="Marco P."/>
            <person name="Wang X."/>
            <person name="Falini L.B."/>
            <person name="Barry K."/>
            <person name="Haridas S."/>
            <person name="Lipzen A."/>
            <person name="Labutti K."/>
            <person name="Grigoriev I.V."/>
            <person name="Murat C."/>
            <person name="Martin F."/>
            <person name="Albertini E."/>
            <person name="Donnini D."/>
            <person name="Bonito G."/>
        </authorList>
    </citation>
    <scope>NUCLEOTIDE SEQUENCE [LARGE SCALE GENOMIC DNA]</scope>
    <source>
        <strain evidence="8 9">Sb_GMNB300</strain>
    </source>
</reference>
<evidence type="ECO:0000256" key="3">
    <source>
        <dbReference type="ARBA" id="ARBA00022989"/>
    </source>
</evidence>
<dbReference type="InterPro" id="IPR005828">
    <property type="entry name" value="MFS_sugar_transport-like"/>
</dbReference>
<dbReference type="Pfam" id="PF00083">
    <property type="entry name" value="Sugar_tr"/>
    <property type="match status" value="1"/>
</dbReference>
<evidence type="ECO:0000256" key="6">
    <source>
        <dbReference type="SAM" id="Phobius"/>
    </source>
</evidence>
<evidence type="ECO:0000256" key="2">
    <source>
        <dbReference type="ARBA" id="ARBA00022692"/>
    </source>
</evidence>
<protein>
    <submittedName>
        <fullName evidence="8">Major facilitator superfamily domain-containing protein</fullName>
    </submittedName>
</protein>
<feature type="transmembrane region" description="Helical" evidence="6">
    <location>
        <begin position="59"/>
        <end position="77"/>
    </location>
</feature>
<feature type="transmembrane region" description="Helical" evidence="6">
    <location>
        <begin position="89"/>
        <end position="107"/>
    </location>
</feature>
<proteinExistence type="predicted"/>
<evidence type="ECO:0000259" key="7">
    <source>
        <dbReference type="PROSITE" id="PS50850"/>
    </source>
</evidence>
<feature type="domain" description="Major facilitator superfamily (MFS) profile" evidence="7">
    <location>
        <begin position="1"/>
        <end position="397"/>
    </location>
</feature>
<dbReference type="InterPro" id="IPR036259">
    <property type="entry name" value="MFS_trans_sf"/>
</dbReference>